<dbReference type="EMBL" id="CAJPVJ010014726">
    <property type="protein sequence ID" value="CAG2175497.1"/>
    <property type="molecule type" value="Genomic_DNA"/>
</dbReference>
<dbReference type="AlphaFoldDB" id="A0A7R9QV46"/>
<sequence length="231" mass="25462">MGVYATLRTGRRQELLVRLRHHSTTRLVHKMPVRVDSSTFGGLTHPCFDCDVLNELKDISDDLTADMTDICQSPCEDIWKKFDDCLLTPPQSPPIRLDLVSDMLDFNSLDSLAMTDGSYLHNADVLHDCMWSGQCVEDNTTACMNHSSCGSSAVRICGRTHSRPDTPFTALSTSPFAMNHTFNDLLSTMSDTSSNDDMDDSQSSMDEDFNSCTDSSSSQSSSSSTSFAKVI</sequence>
<keyword evidence="3" id="KW-1185">Reference proteome</keyword>
<name>A0A7R9QV46_9ACAR</name>
<organism evidence="2">
    <name type="scientific">Oppiella nova</name>
    <dbReference type="NCBI Taxonomy" id="334625"/>
    <lineage>
        <taxon>Eukaryota</taxon>
        <taxon>Metazoa</taxon>
        <taxon>Ecdysozoa</taxon>
        <taxon>Arthropoda</taxon>
        <taxon>Chelicerata</taxon>
        <taxon>Arachnida</taxon>
        <taxon>Acari</taxon>
        <taxon>Acariformes</taxon>
        <taxon>Sarcoptiformes</taxon>
        <taxon>Oribatida</taxon>
        <taxon>Brachypylina</taxon>
        <taxon>Oppioidea</taxon>
        <taxon>Oppiidae</taxon>
        <taxon>Oppiella</taxon>
    </lineage>
</organism>
<reference evidence="2" key="1">
    <citation type="submission" date="2020-11" db="EMBL/GenBank/DDBJ databases">
        <authorList>
            <person name="Tran Van P."/>
        </authorList>
    </citation>
    <scope>NUCLEOTIDE SEQUENCE</scope>
</reference>
<evidence type="ECO:0000256" key="1">
    <source>
        <dbReference type="SAM" id="MobiDB-lite"/>
    </source>
</evidence>
<dbReference type="Proteomes" id="UP000728032">
    <property type="component" value="Unassembled WGS sequence"/>
</dbReference>
<feature type="compositionally biased region" description="Low complexity" evidence="1">
    <location>
        <begin position="215"/>
        <end position="231"/>
    </location>
</feature>
<accession>A0A7R9QV46</accession>
<dbReference type="OrthoDB" id="5344169at2759"/>
<evidence type="ECO:0000313" key="3">
    <source>
        <dbReference type="Proteomes" id="UP000728032"/>
    </source>
</evidence>
<gene>
    <name evidence="2" type="ORF">ONB1V03_LOCUS14934</name>
</gene>
<protein>
    <submittedName>
        <fullName evidence="2">Uncharacterized protein</fullName>
    </submittedName>
</protein>
<feature type="compositionally biased region" description="Acidic residues" evidence="1">
    <location>
        <begin position="194"/>
        <end position="209"/>
    </location>
</feature>
<evidence type="ECO:0000313" key="2">
    <source>
        <dbReference type="EMBL" id="CAD7658311.1"/>
    </source>
</evidence>
<feature type="region of interest" description="Disordered" evidence="1">
    <location>
        <begin position="188"/>
        <end position="231"/>
    </location>
</feature>
<dbReference type="GO" id="GO:0003700">
    <property type="term" value="F:DNA-binding transcription factor activity"/>
    <property type="evidence" value="ECO:0007669"/>
    <property type="project" value="InterPro"/>
</dbReference>
<dbReference type="EMBL" id="OC929551">
    <property type="protein sequence ID" value="CAD7658311.1"/>
    <property type="molecule type" value="Genomic_DNA"/>
</dbReference>
<proteinExistence type="predicted"/>